<dbReference type="SUPFAM" id="SSF53795">
    <property type="entry name" value="PEP carboxykinase-like"/>
    <property type="match status" value="1"/>
</dbReference>
<dbReference type="KEGG" id="aace:A0U92_16850"/>
<dbReference type="Gene3D" id="3.40.50.300">
    <property type="entry name" value="P-loop containing nucleotide triphosphate hydrolases"/>
    <property type="match status" value="1"/>
</dbReference>
<keyword evidence="2" id="KW-0808">Transferase</keyword>
<dbReference type="GO" id="GO:0000155">
    <property type="term" value="F:phosphorelay sensor kinase activity"/>
    <property type="evidence" value="ECO:0007669"/>
    <property type="project" value="InterPro"/>
</dbReference>
<name>A0A1U9KK66_ACEAC</name>
<accession>A0A1U9KK66</accession>
<keyword evidence="2" id="KW-0418">Kinase</keyword>
<dbReference type="GO" id="GO:0005524">
    <property type="term" value="F:ATP binding"/>
    <property type="evidence" value="ECO:0007669"/>
    <property type="project" value="InterPro"/>
</dbReference>
<evidence type="ECO:0000313" key="2">
    <source>
        <dbReference type="EMBL" id="AQS86148.1"/>
    </source>
</evidence>
<sequence length="155" mass="16782">MTTHDGIRKLHGGCVARGKLGVLIFGVSGSGKSDLLLRLLGRGYDLVADDRIEMEGGLVRAPASLRGLVEVRGWGIVRRAFVPEVTPRLTVRLLRQGEAFYRLPEEGVTDEETGLPLLTLDGMMASAPERIDLALDCLEGRAFLLSQGTMLAHDS</sequence>
<dbReference type="InterPro" id="IPR011104">
    <property type="entry name" value="Hpr_kin/Pase_C"/>
</dbReference>
<dbReference type="EMBL" id="CP014692">
    <property type="protein sequence ID" value="AQS86148.1"/>
    <property type="molecule type" value="Genomic_DNA"/>
</dbReference>
<dbReference type="GO" id="GO:0006109">
    <property type="term" value="P:regulation of carbohydrate metabolic process"/>
    <property type="evidence" value="ECO:0007669"/>
    <property type="project" value="InterPro"/>
</dbReference>
<dbReference type="Proteomes" id="UP000188937">
    <property type="component" value="Chromosome"/>
</dbReference>
<proteinExistence type="predicted"/>
<dbReference type="RefSeq" id="WP_077814151.1">
    <property type="nucleotide sequence ID" value="NZ_CP014692.1"/>
</dbReference>
<dbReference type="InterPro" id="IPR027417">
    <property type="entry name" value="P-loop_NTPase"/>
</dbReference>
<evidence type="ECO:0000313" key="3">
    <source>
        <dbReference type="Proteomes" id="UP000188937"/>
    </source>
</evidence>
<organism evidence="2 3">
    <name type="scientific">Acetobacter aceti</name>
    <dbReference type="NCBI Taxonomy" id="435"/>
    <lineage>
        <taxon>Bacteria</taxon>
        <taxon>Pseudomonadati</taxon>
        <taxon>Pseudomonadota</taxon>
        <taxon>Alphaproteobacteria</taxon>
        <taxon>Acetobacterales</taxon>
        <taxon>Acetobacteraceae</taxon>
        <taxon>Acetobacter</taxon>
        <taxon>Acetobacter subgen. Acetobacter</taxon>
    </lineage>
</organism>
<protein>
    <submittedName>
        <fullName evidence="2">Serine kinase</fullName>
    </submittedName>
</protein>
<feature type="domain" description="HPr kinase/phosphorylase C-terminal" evidence="1">
    <location>
        <begin position="9"/>
        <end position="77"/>
    </location>
</feature>
<dbReference type="STRING" id="435.A0U92_16850"/>
<dbReference type="AlphaFoldDB" id="A0A1U9KK66"/>
<dbReference type="Pfam" id="PF07475">
    <property type="entry name" value="Hpr_kinase_C"/>
    <property type="match status" value="1"/>
</dbReference>
<keyword evidence="3" id="KW-1185">Reference proteome</keyword>
<evidence type="ECO:0000259" key="1">
    <source>
        <dbReference type="Pfam" id="PF07475"/>
    </source>
</evidence>
<dbReference type="OrthoDB" id="8326226at2"/>
<reference evidence="2 3" key="1">
    <citation type="submission" date="2016-03" db="EMBL/GenBank/DDBJ databases">
        <title>Acetic acid bacteria sequencing.</title>
        <authorList>
            <person name="Brandt J."/>
            <person name="Jakob F."/>
            <person name="Vogel R.F."/>
        </authorList>
    </citation>
    <scope>NUCLEOTIDE SEQUENCE [LARGE SCALE GENOMIC DNA]</scope>
    <source>
        <strain evidence="2 3">TMW2.1153</strain>
    </source>
</reference>
<gene>
    <name evidence="2" type="ORF">A0U92_16850</name>
</gene>